<gene>
    <name evidence="2" type="ORF">I5803_17180</name>
</gene>
<dbReference type="PANTHER" id="PTHR35585">
    <property type="entry name" value="HHE DOMAIN PROTEIN (AFU_ORTHOLOGUE AFUA_4G00730)"/>
    <property type="match status" value="1"/>
</dbReference>
<protein>
    <submittedName>
        <fullName evidence="2">Hemerythrin domain-containing protein</fullName>
    </submittedName>
</protein>
<reference evidence="2" key="1">
    <citation type="submission" date="2020-11" db="EMBL/GenBank/DDBJ databases">
        <title>Bacterial whole genome sequence for Caenimonas sp. DR4.4.</title>
        <authorList>
            <person name="Le V."/>
            <person name="Ko S.-R."/>
            <person name="Ahn C.-Y."/>
            <person name="Oh H.-M."/>
        </authorList>
    </citation>
    <scope>NUCLEOTIDE SEQUENCE</scope>
    <source>
        <strain evidence="2">DR4.4</strain>
    </source>
</reference>
<dbReference type="Pfam" id="PF01814">
    <property type="entry name" value="Hemerythrin"/>
    <property type="match status" value="1"/>
</dbReference>
<keyword evidence="3" id="KW-1185">Reference proteome</keyword>
<evidence type="ECO:0000259" key="1">
    <source>
        <dbReference type="Pfam" id="PF01814"/>
    </source>
</evidence>
<name>A0A931H6V9_9BURK</name>
<dbReference type="EMBL" id="JADWYS010000001">
    <property type="protein sequence ID" value="MBG9389766.1"/>
    <property type="molecule type" value="Genomic_DNA"/>
</dbReference>
<dbReference type="Gene3D" id="1.20.120.520">
    <property type="entry name" value="nmb1532 protein domain like"/>
    <property type="match status" value="1"/>
</dbReference>
<dbReference type="Proteomes" id="UP000651050">
    <property type="component" value="Unassembled WGS sequence"/>
</dbReference>
<dbReference type="RefSeq" id="WP_354001682.1">
    <property type="nucleotide sequence ID" value="NZ_JADWYS010000001.1"/>
</dbReference>
<accession>A0A931H6V9</accession>
<dbReference type="InterPro" id="IPR012312">
    <property type="entry name" value="Hemerythrin-like"/>
</dbReference>
<comment type="caution">
    <text evidence="2">The sequence shown here is derived from an EMBL/GenBank/DDBJ whole genome shotgun (WGS) entry which is preliminary data.</text>
</comment>
<evidence type="ECO:0000313" key="3">
    <source>
        <dbReference type="Proteomes" id="UP000651050"/>
    </source>
</evidence>
<proteinExistence type="predicted"/>
<evidence type="ECO:0000313" key="2">
    <source>
        <dbReference type="EMBL" id="MBG9389766.1"/>
    </source>
</evidence>
<sequence>MMNIFEALRLSHDTQRMLATKLLDTHGDTPERRNLYRELKHELAAHAIAEERCFYSPLIGFDESVAQARHGMAEHHEMDSLVDELNKMDFSSPGWIAQFRKLQHKVFHHLEDEEHAIFQLAGKVLTEGAKMSLAKDYEAEFATARLGDMPVSSAE</sequence>
<feature type="domain" description="Hemerythrin-like" evidence="1">
    <location>
        <begin position="4"/>
        <end position="121"/>
    </location>
</feature>
<dbReference type="AlphaFoldDB" id="A0A931H6V9"/>
<organism evidence="2 3">
    <name type="scientific">Caenimonas aquaedulcis</name>
    <dbReference type="NCBI Taxonomy" id="2793270"/>
    <lineage>
        <taxon>Bacteria</taxon>
        <taxon>Pseudomonadati</taxon>
        <taxon>Pseudomonadota</taxon>
        <taxon>Betaproteobacteria</taxon>
        <taxon>Burkholderiales</taxon>
        <taxon>Comamonadaceae</taxon>
        <taxon>Caenimonas</taxon>
    </lineage>
</organism>
<dbReference type="PANTHER" id="PTHR35585:SF1">
    <property type="entry name" value="HHE DOMAIN PROTEIN (AFU_ORTHOLOGUE AFUA_4G00730)"/>
    <property type="match status" value="1"/>
</dbReference>